<keyword evidence="1" id="KW-0812">Transmembrane</keyword>
<feature type="transmembrane region" description="Helical" evidence="1">
    <location>
        <begin position="35"/>
        <end position="59"/>
    </location>
</feature>
<protein>
    <submittedName>
        <fullName evidence="2">Uncharacterized protein</fullName>
    </submittedName>
</protein>
<dbReference type="STRING" id="490.A6J88_12505"/>
<gene>
    <name evidence="2" type="ORF">NEISICOT_01969</name>
</gene>
<reference evidence="2" key="1">
    <citation type="submission" date="2009-07" db="EMBL/GenBank/DDBJ databases">
        <authorList>
            <person name="Weinstock G."/>
            <person name="Sodergren E."/>
            <person name="Clifton S."/>
            <person name="Fulton L."/>
            <person name="Fulton B."/>
            <person name="Courtney L."/>
            <person name="Fronick C."/>
            <person name="Harrison M."/>
            <person name="Strong C."/>
            <person name="Farmer C."/>
            <person name="Delahaunty K."/>
            <person name="Markovic C."/>
            <person name="Hall O."/>
            <person name="Minx P."/>
            <person name="Tomlinson C."/>
            <person name="Mitreva M."/>
            <person name="Nelson J."/>
            <person name="Hou S."/>
            <person name="Wollam A."/>
            <person name="Pepin K.H."/>
            <person name="Johnson M."/>
            <person name="Bhonagiri V."/>
            <person name="Nash W.E."/>
            <person name="Warren W."/>
            <person name="Chinwalla A."/>
            <person name="Mardis E.R."/>
            <person name="Wilson R.K."/>
        </authorList>
    </citation>
    <scope>NUCLEOTIDE SEQUENCE [LARGE SCALE GENOMIC DNA]</scope>
    <source>
        <strain evidence="2">ATCC 29256</strain>
    </source>
</reference>
<keyword evidence="3" id="KW-1185">Reference proteome</keyword>
<evidence type="ECO:0000313" key="3">
    <source>
        <dbReference type="Proteomes" id="UP000005365"/>
    </source>
</evidence>
<keyword evidence="1" id="KW-1133">Transmembrane helix</keyword>
<proteinExistence type="predicted"/>
<evidence type="ECO:0000256" key="1">
    <source>
        <dbReference type="SAM" id="Phobius"/>
    </source>
</evidence>
<dbReference type="AlphaFoldDB" id="C6M618"/>
<organism evidence="2 3">
    <name type="scientific">Neisseria sicca ATCC 29256</name>
    <dbReference type="NCBI Taxonomy" id="547045"/>
    <lineage>
        <taxon>Bacteria</taxon>
        <taxon>Pseudomonadati</taxon>
        <taxon>Pseudomonadota</taxon>
        <taxon>Betaproteobacteria</taxon>
        <taxon>Neisseriales</taxon>
        <taxon>Neisseriaceae</taxon>
        <taxon>Neisseria</taxon>
    </lineage>
</organism>
<name>C6M618_NEISI</name>
<sequence length="61" mass="6806">MGFRTVFYCGGCGWQPALWVCFGGRLKRDFGFQTTFLLVFFVGKAHATVVFQTTFWVGAGS</sequence>
<evidence type="ECO:0000313" key="2">
    <source>
        <dbReference type="EMBL" id="EET44246.1"/>
    </source>
</evidence>
<dbReference type="Proteomes" id="UP000005365">
    <property type="component" value="Unassembled WGS sequence"/>
</dbReference>
<accession>C6M618</accession>
<dbReference type="EMBL" id="ACKO02000011">
    <property type="protein sequence ID" value="EET44246.1"/>
    <property type="molecule type" value="Genomic_DNA"/>
</dbReference>
<comment type="caution">
    <text evidence="2">The sequence shown here is derived from an EMBL/GenBank/DDBJ whole genome shotgun (WGS) entry which is preliminary data.</text>
</comment>
<keyword evidence="1" id="KW-0472">Membrane</keyword>